<name>A0A419WAM9_9BACT</name>
<dbReference type="Proteomes" id="UP000283387">
    <property type="component" value="Unassembled WGS sequence"/>
</dbReference>
<dbReference type="Pfam" id="PF05144">
    <property type="entry name" value="Phage_CRI"/>
    <property type="match status" value="1"/>
</dbReference>
<proteinExistence type="predicted"/>
<sequence>MMYDTLKLVLTNEFNPSFNFLENLPSTIDIYFHGIEYGTPVVKAKIRNLKVNIKTSRVVIEGSFHVFCKGENITPMHFDEFRMSVAELESLTAYPVRLARVSRLDFSGNFLVKHPVALYFNFFCQKSRFQKIVLDGGIRYSSEEKELIFYDKLKEMKKKRTPIPQYFQNKNVLRFEVRYCRKLGKHFERRELFLADLLEKSFINTLCKVWRTEYKSVVMEMKAPTGLTPTGSKANLLEQLALIQIHQIGLDNLINEISAWQSAGQITKEEAYKMRKFIKTNSSEPYPNAENELIRELNLKIKTAAKYEV</sequence>
<evidence type="ECO:0000259" key="1">
    <source>
        <dbReference type="Pfam" id="PF05144"/>
    </source>
</evidence>
<evidence type="ECO:0000313" key="3">
    <source>
        <dbReference type="Proteomes" id="UP000283387"/>
    </source>
</evidence>
<dbReference type="RefSeq" id="WP_120273726.1">
    <property type="nucleotide sequence ID" value="NZ_RAPN01000001.1"/>
</dbReference>
<evidence type="ECO:0000313" key="2">
    <source>
        <dbReference type="EMBL" id="RKD92530.1"/>
    </source>
</evidence>
<accession>A0A419WAM9</accession>
<reference evidence="2 3" key="1">
    <citation type="submission" date="2018-09" db="EMBL/GenBank/DDBJ databases">
        <title>Genomic Encyclopedia of Archaeal and Bacterial Type Strains, Phase II (KMG-II): from individual species to whole genera.</title>
        <authorList>
            <person name="Goeker M."/>
        </authorList>
    </citation>
    <scope>NUCLEOTIDE SEQUENCE [LARGE SCALE GENOMIC DNA]</scope>
    <source>
        <strain evidence="2 3">DSM 27148</strain>
    </source>
</reference>
<dbReference type="EMBL" id="RAPN01000001">
    <property type="protein sequence ID" value="RKD92530.1"/>
    <property type="molecule type" value="Genomic_DNA"/>
</dbReference>
<gene>
    <name evidence="2" type="ORF">BC643_2904</name>
</gene>
<dbReference type="OrthoDB" id="1438889at2"/>
<comment type="caution">
    <text evidence="2">The sequence shown here is derived from an EMBL/GenBank/DDBJ whole genome shotgun (WGS) entry which is preliminary data.</text>
</comment>
<dbReference type="InterPro" id="IPR022686">
    <property type="entry name" value="G2P_N"/>
</dbReference>
<keyword evidence="3" id="KW-1185">Reference proteome</keyword>
<dbReference type="GO" id="GO:0006260">
    <property type="term" value="P:DNA replication"/>
    <property type="evidence" value="ECO:0007669"/>
    <property type="project" value="InterPro"/>
</dbReference>
<organism evidence="2 3">
    <name type="scientific">Mangrovibacterium diazotrophicum</name>
    <dbReference type="NCBI Taxonomy" id="1261403"/>
    <lineage>
        <taxon>Bacteria</taxon>
        <taxon>Pseudomonadati</taxon>
        <taxon>Bacteroidota</taxon>
        <taxon>Bacteroidia</taxon>
        <taxon>Marinilabiliales</taxon>
        <taxon>Prolixibacteraceae</taxon>
        <taxon>Mangrovibacterium</taxon>
    </lineage>
</organism>
<dbReference type="AlphaFoldDB" id="A0A419WAM9"/>
<protein>
    <recommendedName>
        <fullName evidence="1">Replication-associated protein G2P N-terminal domain-containing protein</fullName>
    </recommendedName>
</protein>
<feature type="domain" description="Replication-associated protein G2P N-terminal" evidence="1">
    <location>
        <begin position="82"/>
        <end position="188"/>
    </location>
</feature>